<dbReference type="SUPFAM" id="SSF54001">
    <property type="entry name" value="Cysteine proteinases"/>
    <property type="match status" value="1"/>
</dbReference>
<dbReference type="Gene3D" id="1.10.287.2250">
    <property type="match status" value="1"/>
</dbReference>
<dbReference type="eggNOG" id="KOG1543">
    <property type="taxonomic scope" value="Eukaryota"/>
</dbReference>
<dbReference type="Gramene" id="OB05G28520.1">
    <property type="protein sequence ID" value="OB05G28520.1"/>
    <property type="gene ID" value="OB05G28520"/>
</dbReference>
<protein>
    <recommendedName>
        <fullName evidence="2">Cathepsin propeptide inhibitor domain-containing protein</fullName>
    </recommendedName>
</protein>
<dbReference type="SMART" id="SM00848">
    <property type="entry name" value="Inhibitor_I29"/>
    <property type="match status" value="1"/>
</dbReference>
<evidence type="ECO:0000256" key="1">
    <source>
        <dbReference type="SAM" id="MobiDB-lite"/>
    </source>
</evidence>
<evidence type="ECO:0000313" key="3">
    <source>
        <dbReference type="EnsemblPlants" id="OB05G28520.1"/>
    </source>
</evidence>
<dbReference type="AlphaFoldDB" id="J3M8C8"/>
<sequence length="307" mass="34749">MRNRLVAHSHMDLIICKLRLGRRAKTSFNPQLCSAVRYWRTLESNRSAAEKLLAKRKPRRRTKKKKKELSGGDHRDGAVGGAAASAAAAALAGLATLLYFNKNTEINPAAAAAAAAGDSGREAVKKKPYLSKEAAMEAGFVDEDGKVMWGAYLEYVDHGTTLREQEESARKVREWEEAVEVDEAAMRARFERWMEEHGRSYATEEEKARRYRVFRENTIYADKANAVEPRRIRYGPNGYSDWTHKEVTELLDPHPDHAFDWESYIDELNTMPACGTYFFNGGFSTNEAVMKVYFPNSIDVRQSIADK</sequence>
<evidence type="ECO:0000313" key="4">
    <source>
        <dbReference type="Proteomes" id="UP000006038"/>
    </source>
</evidence>
<dbReference type="OMA" id="YWRTLES"/>
<dbReference type="HOGENOM" id="CLU_066537_1_0_1"/>
<proteinExistence type="predicted"/>
<dbReference type="InterPro" id="IPR038765">
    <property type="entry name" value="Papain-like_cys_pep_sf"/>
</dbReference>
<feature type="region of interest" description="Disordered" evidence="1">
    <location>
        <begin position="55"/>
        <end position="77"/>
    </location>
</feature>
<feature type="compositionally biased region" description="Basic residues" evidence="1">
    <location>
        <begin position="55"/>
        <end position="67"/>
    </location>
</feature>
<evidence type="ECO:0000259" key="2">
    <source>
        <dbReference type="SMART" id="SM00848"/>
    </source>
</evidence>
<organism evidence="3">
    <name type="scientific">Oryza brachyantha</name>
    <name type="common">malo sina</name>
    <dbReference type="NCBI Taxonomy" id="4533"/>
    <lineage>
        <taxon>Eukaryota</taxon>
        <taxon>Viridiplantae</taxon>
        <taxon>Streptophyta</taxon>
        <taxon>Embryophyta</taxon>
        <taxon>Tracheophyta</taxon>
        <taxon>Spermatophyta</taxon>
        <taxon>Magnoliopsida</taxon>
        <taxon>Liliopsida</taxon>
        <taxon>Poales</taxon>
        <taxon>Poaceae</taxon>
        <taxon>BOP clade</taxon>
        <taxon>Oryzoideae</taxon>
        <taxon>Oryzeae</taxon>
        <taxon>Oryzinae</taxon>
        <taxon>Oryza</taxon>
    </lineage>
</organism>
<dbReference type="InterPro" id="IPR013201">
    <property type="entry name" value="Prot_inhib_I29"/>
</dbReference>
<accession>J3M8C8</accession>
<reference evidence="3" key="1">
    <citation type="journal article" date="2013" name="Nat. Commun.">
        <title>Whole-genome sequencing of Oryza brachyantha reveals mechanisms underlying Oryza genome evolution.</title>
        <authorList>
            <person name="Chen J."/>
            <person name="Huang Q."/>
            <person name="Gao D."/>
            <person name="Wang J."/>
            <person name="Lang Y."/>
            <person name="Liu T."/>
            <person name="Li B."/>
            <person name="Bai Z."/>
            <person name="Luis Goicoechea J."/>
            <person name="Liang C."/>
            <person name="Chen C."/>
            <person name="Zhang W."/>
            <person name="Sun S."/>
            <person name="Liao Y."/>
            <person name="Zhang X."/>
            <person name="Yang L."/>
            <person name="Song C."/>
            <person name="Wang M."/>
            <person name="Shi J."/>
            <person name="Liu G."/>
            <person name="Liu J."/>
            <person name="Zhou H."/>
            <person name="Zhou W."/>
            <person name="Yu Q."/>
            <person name="An N."/>
            <person name="Chen Y."/>
            <person name="Cai Q."/>
            <person name="Wang B."/>
            <person name="Liu B."/>
            <person name="Min J."/>
            <person name="Huang Y."/>
            <person name="Wu H."/>
            <person name="Li Z."/>
            <person name="Zhang Y."/>
            <person name="Yin Y."/>
            <person name="Song W."/>
            <person name="Jiang J."/>
            <person name="Jackson S.A."/>
            <person name="Wing R.A."/>
            <person name="Wang J."/>
            <person name="Chen M."/>
        </authorList>
    </citation>
    <scope>NUCLEOTIDE SEQUENCE [LARGE SCALE GENOMIC DNA]</scope>
    <source>
        <strain evidence="3">cv. IRGC 101232</strain>
    </source>
</reference>
<dbReference type="EnsemblPlants" id="OB05G28520.1">
    <property type="protein sequence ID" value="OB05G28520.1"/>
    <property type="gene ID" value="OB05G28520"/>
</dbReference>
<dbReference type="Proteomes" id="UP000006038">
    <property type="component" value="Chromosome 5"/>
</dbReference>
<reference evidence="3" key="2">
    <citation type="submission" date="2013-04" db="UniProtKB">
        <authorList>
            <consortium name="EnsemblPlants"/>
        </authorList>
    </citation>
    <scope>IDENTIFICATION</scope>
</reference>
<feature type="compositionally biased region" description="Basic and acidic residues" evidence="1">
    <location>
        <begin position="68"/>
        <end position="77"/>
    </location>
</feature>
<name>J3M8C8_ORYBR</name>
<keyword evidence="4" id="KW-1185">Reference proteome</keyword>
<dbReference type="Pfam" id="PF08246">
    <property type="entry name" value="Inhibitor_I29"/>
    <property type="match status" value="1"/>
</dbReference>
<feature type="domain" description="Cathepsin propeptide inhibitor" evidence="2">
    <location>
        <begin position="190"/>
        <end position="247"/>
    </location>
</feature>